<dbReference type="AlphaFoldDB" id="A0A4D6HPJ9"/>
<proteinExistence type="predicted"/>
<evidence type="ECO:0000313" key="1">
    <source>
        <dbReference type="EMBL" id="QCC55501.1"/>
    </source>
</evidence>
<evidence type="ECO:0000313" key="2">
    <source>
        <dbReference type="Proteomes" id="UP000296822"/>
    </source>
</evidence>
<protein>
    <recommendedName>
        <fullName evidence="3">Intracellular proteinase inhibitor BsuPI domain-containing protein</fullName>
    </recommendedName>
</protein>
<accession>A0A4D6HPJ9</accession>
<dbReference type="EMBL" id="CP031305">
    <property type="protein sequence ID" value="QCC55501.1"/>
    <property type="molecule type" value="Genomic_DNA"/>
</dbReference>
<reference evidence="1 2" key="1">
    <citation type="journal article" date="2019" name="Nat. Commun.">
        <title>A new type of DNA phosphorothioation-based antiviral system in archaea.</title>
        <authorList>
            <person name="Xiong L."/>
            <person name="Liu S."/>
            <person name="Chen S."/>
            <person name="Xiao Y."/>
            <person name="Zhu B."/>
            <person name="Gao Y."/>
            <person name="Zhang Y."/>
            <person name="Chen B."/>
            <person name="Luo J."/>
            <person name="Deng Z."/>
            <person name="Chen X."/>
            <person name="Wang L."/>
            <person name="Chen S."/>
        </authorList>
    </citation>
    <scope>NUCLEOTIDE SEQUENCE [LARGE SCALE GENOMIC DNA]</scope>
    <source>
        <strain evidence="1 2">JCM 10635</strain>
    </source>
</reference>
<sequence>MRDEDGGLVFDETAFIDLEETGVVVYEWRPQDTASPGVYRAEWRVTYDDGAVETFPNSGYLTIYVTSNVE</sequence>
<dbReference type="RefSeq" id="WP_006065708.1">
    <property type="nucleotide sequence ID" value="NZ_CP031305.1"/>
</dbReference>
<organism evidence="1 2">
    <name type="scientific">Natronorubrum bangense</name>
    <dbReference type="NCBI Taxonomy" id="61858"/>
    <lineage>
        <taxon>Archaea</taxon>
        <taxon>Methanobacteriati</taxon>
        <taxon>Methanobacteriota</taxon>
        <taxon>Stenosarchaea group</taxon>
        <taxon>Halobacteria</taxon>
        <taxon>Halobacteriales</taxon>
        <taxon>Natrialbaceae</taxon>
        <taxon>Natronorubrum</taxon>
    </lineage>
</organism>
<evidence type="ECO:0008006" key="3">
    <source>
        <dbReference type="Google" id="ProtNLM"/>
    </source>
</evidence>
<dbReference type="GeneID" id="39852397"/>
<dbReference type="KEGG" id="nbg:DV706_14100"/>
<name>A0A4D6HPJ9_9EURY</name>
<dbReference type="Proteomes" id="UP000296822">
    <property type="component" value="Chromosome"/>
</dbReference>
<gene>
    <name evidence="1" type="ORF">DV706_14100</name>
</gene>